<reference evidence="11" key="1">
    <citation type="journal article" date="2014" name="Front. Microbiol.">
        <title>High frequency of phylogenetically diverse reductive dehalogenase-homologous genes in deep subseafloor sedimentary metagenomes.</title>
        <authorList>
            <person name="Kawai M."/>
            <person name="Futagami T."/>
            <person name="Toyoda A."/>
            <person name="Takaki Y."/>
            <person name="Nishi S."/>
            <person name="Hori S."/>
            <person name="Arai W."/>
            <person name="Tsubouchi T."/>
            <person name="Morono Y."/>
            <person name="Uchiyama I."/>
            <person name="Ito T."/>
            <person name="Fujiyama A."/>
            <person name="Inagaki F."/>
            <person name="Takami H."/>
        </authorList>
    </citation>
    <scope>NUCLEOTIDE SEQUENCE</scope>
    <source>
        <strain evidence="11">Expedition CK06-06</strain>
    </source>
</reference>
<keyword evidence="6" id="KW-0443">Lipid metabolism</keyword>
<evidence type="ECO:0000256" key="1">
    <source>
        <dbReference type="ARBA" id="ARBA00004141"/>
    </source>
</evidence>
<accession>X1MKR4</accession>
<protein>
    <recommendedName>
        <fullName evidence="12">CDP-diacylglycerol--glycerol-3-phosphate 3-phosphatidyltransferase</fullName>
    </recommendedName>
</protein>
<dbReference type="PANTHER" id="PTHR14269:SF62">
    <property type="entry name" value="CDP-DIACYLGLYCEROL--GLYCEROL-3-PHOSPHATE 3-PHOSPHATIDYLTRANSFERASE 1, CHLOROPLASTIC"/>
    <property type="match status" value="1"/>
</dbReference>
<name>X1MKR4_9ZZZZ</name>
<keyword evidence="5 10" id="KW-1133">Transmembrane helix</keyword>
<dbReference type="InterPro" id="IPR043130">
    <property type="entry name" value="CDP-OH_PTrfase_TM_dom"/>
</dbReference>
<dbReference type="InterPro" id="IPR048254">
    <property type="entry name" value="CDP_ALCOHOL_P_TRANSF_CS"/>
</dbReference>
<evidence type="ECO:0000313" key="11">
    <source>
        <dbReference type="EMBL" id="GAI31878.1"/>
    </source>
</evidence>
<evidence type="ECO:0008006" key="12">
    <source>
        <dbReference type="Google" id="ProtNLM"/>
    </source>
</evidence>
<dbReference type="PANTHER" id="PTHR14269">
    <property type="entry name" value="CDP-DIACYLGLYCEROL--GLYCEROL-3-PHOSPHATE 3-PHOSPHATIDYLTRANSFERASE-RELATED"/>
    <property type="match status" value="1"/>
</dbReference>
<dbReference type="InterPro" id="IPR000462">
    <property type="entry name" value="CDP-OH_P_trans"/>
</dbReference>
<comment type="caution">
    <text evidence="11">The sequence shown here is derived from an EMBL/GenBank/DDBJ whole genome shotgun (WGS) entry which is preliminary data.</text>
</comment>
<dbReference type="InterPro" id="IPR050324">
    <property type="entry name" value="CDP-alcohol_PTase-I"/>
</dbReference>
<proteinExistence type="predicted"/>
<dbReference type="Pfam" id="PF01066">
    <property type="entry name" value="CDP-OH_P_transf"/>
    <property type="match status" value="1"/>
</dbReference>
<evidence type="ECO:0000256" key="7">
    <source>
        <dbReference type="ARBA" id="ARBA00023136"/>
    </source>
</evidence>
<feature type="transmembrane region" description="Helical" evidence="10">
    <location>
        <begin position="53"/>
        <end position="73"/>
    </location>
</feature>
<organism evidence="11">
    <name type="scientific">marine sediment metagenome</name>
    <dbReference type="NCBI Taxonomy" id="412755"/>
    <lineage>
        <taxon>unclassified sequences</taxon>
        <taxon>metagenomes</taxon>
        <taxon>ecological metagenomes</taxon>
    </lineage>
</organism>
<evidence type="ECO:0000256" key="4">
    <source>
        <dbReference type="ARBA" id="ARBA00022692"/>
    </source>
</evidence>
<gene>
    <name evidence="11" type="ORF">S06H3_30934</name>
</gene>
<dbReference type="GO" id="GO:0046474">
    <property type="term" value="P:glycerophospholipid biosynthetic process"/>
    <property type="evidence" value="ECO:0007669"/>
    <property type="project" value="TreeGrafter"/>
</dbReference>
<evidence type="ECO:0000256" key="3">
    <source>
        <dbReference type="ARBA" id="ARBA00022679"/>
    </source>
</evidence>
<comment type="subcellular location">
    <subcellularLocation>
        <location evidence="1">Membrane</location>
        <topology evidence="1">Multi-pass membrane protein</topology>
    </subcellularLocation>
</comment>
<keyword evidence="4 10" id="KW-0812">Transmembrane</keyword>
<keyword evidence="7 10" id="KW-0472">Membrane</keyword>
<feature type="transmembrane region" description="Helical" evidence="10">
    <location>
        <begin position="110"/>
        <end position="128"/>
    </location>
</feature>
<evidence type="ECO:0000256" key="5">
    <source>
        <dbReference type="ARBA" id="ARBA00022989"/>
    </source>
</evidence>
<evidence type="ECO:0000256" key="10">
    <source>
        <dbReference type="SAM" id="Phobius"/>
    </source>
</evidence>
<evidence type="ECO:0000256" key="8">
    <source>
        <dbReference type="ARBA" id="ARBA00023209"/>
    </source>
</evidence>
<keyword evidence="8" id="KW-0594">Phospholipid biosynthesis</keyword>
<feature type="transmembrane region" description="Helical" evidence="10">
    <location>
        <begin position="85"/>
        <end position="104"/>
    </location>
</feature>
<dbReference type="EMBL" id="BARV01018267">
    <property type="protein sequence ID" value="GAI31878.1"/>
    <property type="molecule type" value="Genomic_DNA"/>
</dbReference>
<evidence type="ECO:0000256" key="6">
    <source>
        <dbReference type="ARBA" id="ARBA00023098"/>
    </source>
</evidence>
<sequence>MLISLLSDTADGYLARKLHQESETGKFLDPVCDKISLVVILITLLLIRSIPLWGVIIIVLRDILILLGSFFILKYKSKVLKSNVLGKITGFILGAIILVFTINLQQLGNILLYLSIPAIIGSFIIYFTRYINVMKGEK</sequence>
<dbReference type="GO" id="GO:0016020">
    <property type="term" value="C:membrane"/>
    <property type="evidence" value="ECO:0007669"/>
    <property type="project" value="UniProtKB-SubCell"/>
</dbReference>
<dbReference type="Gene3D" id="1.20.120.1760">
    <property type="match status" value="1"/>
</dbReference>
<keyword evidence="9" id="KW-1208">Phospholipid metabolism</keyword>
<evidence type="ECO:0000256" key="9">
    <source>
        <dbReference type="ARBA" id="ARBA00023264"/>
    </source>
</evidence>
<keyword evidence="2" id="KW-0444">Lipid biosynthesis</keyword>
<keyword evidence="3" id="KW-0808">Transferase</keyword>
<dbReference type="PROSITE" id="PS00379">
    <property type="entry name" value="CDP_ALCOHOL_P_TRANSF"/>
    <property type="match status" value="1"/>
</dbReference>
<dbReference type="GO" id="GO:0016780">
    <property type="term" value="F:phosphotransferase activity, for other substituted phosphate groups"/>
    <property type="evidence" value="ECO:0007669"/>
    <property type="project" value="InterPro"/>
</dbReference>
<evidence type="ECO:0000256" key="2">
    <source>
        <dbReference type="ARBA" id="ARBA00022516"/>
    </source>
</evidence>
<dbReference type="AlphaFoldDB" id="X1MKR4"/>